<reference evidence="2 3" key="1">
    <citation type="journal article" date="2014" name="Nat. Commun.">
        <title>Klebsormidium flaccidum genome reveals primary factors for plant terrestrial adaptation.</title>
        <authorList>
            <person name="Hori K."/>
            <person name="Maruyama F."/>
            <person name="Fujisawa T."/>
            <person name="Togashi T."/>
            <person name="Yamamoto N."/>
            <person name="Seo M."/>
            <person name="Sato S."/>
            <person name="Yamada T."/>
            <person name="Mori H."/>
            <person name="Tajima N."/>
            <person name="Moriyama T."/>
            <person name="Ikeuchi M."/>
            <person name="Watanabe M."/>
            <person name="Wada H."/>
            <person name="Kobayashi K."/>
            <person name="Saito M."/>
            <person name="Masuda T."/>
            <person name="Sasaki-Sekimoto Y."/>
            <person name="Mashiguchi K."/>
            <person name="Awai K."/>
            <person name="Shimojima M."/>
            <person name="Masuda S."/>
            <person name="Iwai M."/>
            <person name="Nobusawa T."/>
            <person name="Narise T."/>
            <person name="Kondo S."/>
            <person name="Saito H."/>
            <person name="Sato R."/>
            <person name="Murakawa M."/>
            <person name="Ihara Y."/>
            <person name="Oshima-Yamada Y."/>
            <person name="Ohtaka K."/>
            <person name="Satoh M."/>
            <person name="Sonobe K."/>
            <person name="Ishii M."/>
            <person name="Ohtani R."/>
            <person name="Kanamori-Sato M."/>
            <person name="Honoki R."/>
            <person name="Miyazaki D."/>
            <person name="Mochizuki H."/>
            <person name="Umetsu J."/>
            <person name="Higashi K."/>
            <person name="Shibata D."/>
            <person name="Kamiya Y."/>
            <person name="Sato N."/>
            <person name="Nakamura Y."/>
            <person name="Tabata S."/>
            <person name="Ida S."/>
            <person name="Kurokawa K."/>
            <person name="Ohta H."/>
        </authorList>
    </citation>
    <scope>NUCLEOTIDE SEQUENCE [LARGE SCALE GENOMIC DNA]</scope>
    <source>
        <strain evidence="2 3">NIES-2285</strain>
    </source>
</reference>
<dbReference type="Proteomes" id="UP000054558">
    <property type="component" value="Unassembled WGS sequence"/>
</dbReference>
<feature type="signal peptide" evidence="1">
    <location>
        <begin position="1"/>
        <end position="28"/>
    </location>
</feature>
<dbReference type="EMBL" id="DF237076">
    <property type="protein sequence ID" value="GAQ82859.1"/>
    <property type="molecule type" value="Genomic_DNA"/>
</dbReference>
<keyword evidence="3" id="KW-1185">Reference proteome</keyword>
<evidence type="ECO:0000256" key="1">
    <source>
        <dbReference type="SAM" id="SignalP"/>
    </source>
</evidence>
<gene>
    <name evidence="2" type="ORF">KFL_001270020</name>
</gene>
<feature type="chain" id="PRO_5012688593" evidence="1">
    <location>
        <begin position="29"/>
        <end position="228"/>
    </location>
</feature>
<evidence type="ECO:0000313" key="2">
    <source>
        <dbReference type="EMBL" id="GAQ82859.1"/>
    </source>
</evidence>
<evidence type="ECO:0000313" key="3">
    <source>
        <dbReference type="Proteomes" id="UP000054558"/>
    </source>
</evidence>
<keyword evidence="1" id="KW-0732">Signal</keyword>
<dbReference type="AlphaFoldDB" id="A0A1Y1I0A3"/>
<proteinExistence type="predicted"/>
<name>A0A1Y1I0A3_KLENI</name>
<organism evidence="2 3">
    <name type="scientific">Klebsormidium nitens</name>
    <name type="common">Green alga</name>
    <name type="synonym">Ulothrix nitens</name>
    <dbReference type="NCBI Taxonomy" id="105231"/>
    <lineage>
        <taxon>Eukaryota</taxon>
        <taxon>Viridiplantae</taxon>
        <taxon>Streptophyta</taxon>
        <taxon>Klebsormidiophyceae</taxon>
        <taxon>Klebsormidiales</taxon>
        <taxon>Klebsormidiaceae</taxon>
        <taxon>Klebsormidium</taxon>
    </lineage>
</organism>
<protein>
    <submittedName>
        <fullName evidence="2">Uncharacterized protein</fullName>
    </submittedName>
</protein>
<accession>A0A1Y1I0A3</accession>
<sequence>MASKSKMTAGALLLGAVLLMLNVQPIRALDTSCSDPCFSALPAQCGGSCPFQLVATAQVAYRTTNSSQLLCTNQCQAALYSDALAGCMNRGGLVNETAAVQTVKTATCPTLCFLQVAPLETFYAACGTLLTQLTTNAVVQASSCSETCRQVVEGIPFSCRSSVATSPSDAAQKAKGVFDTCNIPYMINGTIRNAPPVAATPSAAAPPVMSLNVLGVALAGLLVAAAAN</sequence>